<evidence type="ECO:0000313" key="2">
    <source>
        <dbReference type="Proteomes" id="UP000178943"/>
    </source>
</evidence>
<accession>A0A1F5VXT2</accession>
<dbReference type="Proteomes" id="UP000178943">
    <property type="component" value="Unassembled WGS sequence"/>
</dbReference>
<evidence type="ECO:0000313" key="1">
    <source>
        <dbReference type="EMBL" id="OGF68252.1"/>
    </source>
</evidence>
<protein>
    <submittedName>
        <fullName evidence="1">Uncharacterized protein</fullName>
    </submittedName>
</protein>
<reference evidence="1 2" key="1">
    <citation type="journal article" date="2016" name="Nat. Commun.">
        <title>Thousands of microbial genomes shed light on interconnected biogeochemical processes in an aquifer system.</title>
        <authorList>
            <person name="Anantharaman K."/>
            <person name="Brown C.T."/>
            <person name="Hug L.A."/>
            <person name="Sharon I."/>
            <person name="Castelle C.J."/>
            <person name="Probst A.J."/>
            <person name="Thomas B.C."/>
            <person name="Singh A."/>
            <person name="Wilkins M.J."/>
            <person name="Karaoz U."/>
            <person name="Brodie E.L."/>
            <person name="Williams K.H."/>
            <person name="Hubbard S.S."/>
            <person name="Banfield J.F."/>
        </authorList>
    </citation>
    <scope>NUCLEOTIDE SEQUENCE [LARGE SCALE GENOMIC DNA]</scope>
</reference>
<organism evidence="1 2">
    <name type="scientific">Candidatus Fischerbacteria bacterium RBG_13_37_8</name>
    <dbReference type="NCBI Taxonomy" id="1817863"/>
    <lineage>
        <taxon>Bacteria</taxon>
        <taxon>Candidatus Fischeribacteriota</taxon>
    </lineage>
</organism>
<gene>
    <name evidence="1" type="ORF">A2Y62_02365</name>
</gene>
<proteinExistence type="predicted"/>
<dbReference type="EMBL" id="MFGW01000007">
    <property type="protein sequence ID" value="OGF68252.1"/>
    <property type="molecule type" value="Genomic_DNA"/>
</dbReference>
<comment type="caution">
    <text evidence="1">The sequence shown here is derived from an EMBL/GenBank/DDBJ whole genome shotgun (WGS) entry which is preliminary data.</text>
</comment>
<name>A0A1F5VXT2_9BACT</name>
<sequence length="113" mass="12636">MAKCDVRLPQPALPGNYQAAANYLQRSEKSRRMPRFFGKSYGEKESVPSSVAFAFTEDRKFTELPGPETKPVAFILIDEDEPHGFDTGCFIDYLFDSEQLALPTVPARIGGIF</sequence>
<dbReference type="AlphaFoldDB" id="A0A1F5VXT2"/>